<dbReference type="Pfam" id="PF00400">
    <property type="entry name" value="WD40"/>
    <property type="match status" value="5"/>
</dbReference>
<dbReference type="SUPFAM" id="SSF56112">
    <property type="entry name" value="Protein kinase-like (PK-like)"/>
    <property type="match status" value="1"/>
</dbReference>
<dbReference type="NCBIfam" id="NF045510">
    <property type="entry name" value="4Cys_prefix_kin"/>
    <property type="match status" value="1"/>
</dbReference>
<feature type="repeat" description="WD" evidence="3">
    <location>
        <begin position="603"/>
        <end position="643"/>
    </location>
</feature>
<dbReference type="InterPro" id="IPR001680">
    <property type="entry name" value="WD40_rpt"/>
</dbReference>
<gene>
    <name evidence="6" type="ORF">DCF25_10710</name>
</gene>
<evidence type="ECO:0000313" key="7">
    <source>
        <dbReference type="Proteomes" id="UP000249354"/>
    </source>
</evidence>
<name>A0A2W4UCE8_9CYAN</name>
<dbReference type="CDD" id="cd14014">
    <property type="entry name" value="STKc_PknB_like"/>
    <property type="match status" value="1"/>
</dbReference>
<dbReference type="InterPro" id="IPR020472">
    <property type="entry name" value="WD40_PAC1"/>
</dbReference>
<evidence type="ECO:0000313" key="6">
    <source>
        <dbReference type="EMBL" id="PZO17814.1"/>
    </source>
</evidence>
<dbReference type="SUPFAM" id="SSF50978">
    <property type="entry name" value="WD40 repeat-like"/>
    <property type="match status" value="1"/>
</dbReference>
<dbReference type="EMBL" id="QBMC01000063">
    <property type="protein sequence ID" value="PZO17814.1"/>
    <property type="molecule type" value="Genomic_DNA"/>
</dbReference>
<keyword evidence="2" id="KW-0677">Repeat</keyword>
<dbReference type="PROSITE" id="PS50294">
    <property type="entry name" value="WD_REPEATS_REGION"/>
    <property type="match status" value="4"/>
</dbReference>
<feature type="domain" description="Protein kinase" evidence="5">
    <location>
        <begin position="34"/>
        <end position="289"/>
    </location>
</feature>
<evidence type="ECO:0000256" key="3">
    <source>
        <dbReference type="PROSITE-ProRule" id="PRU00221"/>
    </source>
</evidence>
<proteinExistence type="predicted"/>
<dbReference type="InterPro" id="IPR011009">
    <property type="entry name" value="Kinase-like_dom_sf"/>
</dbReference>
<dbReference type="Gene3D" id="1.10.510.10">
    <property type="entry name" value="Transferase(Phosphotransferase) domain 1"/>
    <property type="match status" value="1"/>
</dbReference>
<keyword evidence="4" id="KW-0547">Nucleotide-binding</keyword>
<dbReference type="GO" id="GO:0004672">
    <property type="term" value="F:protein kinase activity"/>
    <property type="evidence" value="ECO:0007669"/>
    <property type="project" value="InterPro"/>
</dbReference>
<feature type="repeat" description="WD" evidence="3">
    <location>
        <begin position="459"/>
        <end position="492"/>
    </location>
</feature>
<evidence type="ECO:0000256" key="1">
    <source>
        <dbReference type="ARBA" id="ARBA00022574"/>
    </source>
</evidence>
<reference evidence="7" key="1">
    <citation type="submission" date="2018-04" db="EMBL/GenBank/DDBJ databases">
        <authorList>
            <person name="Cornet L."/>
        </authorList>
    </citation>
    <scope>NUCLEOTIDE SEQUENCE [LARGE SCALE GENOMIC DNA]</scope>
</reference>
<dbReference type="InterPro" id="IPR036322">
    <property type="entry name" value="WD40_repeat_dom_sf"/>
</dbReference>
<feature type="repeat" description="WD" evidence="3">
    <location>
        <begin position="493"/>
        <end position="534"/>
    </location>
</feature>
<dbReference type="AlphaFoldDB" id="A0A2W4UCE8"/>
<dbReference type="InterPro" id="IPR017441">
    <property type="entry name" value="Protein_kinase_ATP_BS"/>
</dbReference>
<dbReference type="PROSITE" id="PS00678">
    <property type="entry name" value="WD_REPEATS_1"/>
    <property type="match status" value="1"/>
</dbReference>
<keyword evidence="4" id="KW-0067">ATP-binding</keyword>
<dbReference type="GO" id="GO:0005524">
    <property type="term" value="F:ATP binding"/>
    <property type="evidence" value="ECO:0007669"/>
    <property type="project" value="UniProtKB-UniRule"/>
</dbReference>
<dbReference type="InterPro" id="IPR050349">
    <property type="entry name" value="WD_LIS1/nudF_dynein_reg"/>
</dbReference>
<dbReference type="InterPro" id="IPR015943">
    <property type="entry name" value="WD40/YVTN_repeat-like_dom_sf"/>
</dbReference>
<dbReference type="SMART" id="SM00220">
    <property type="entry name" value="S_TKc"/>
    <property type="match status" value="1"/>
</dbReference>
<evidence type="ECO:0000259" key="5">
    <source>
        <dbReference type="PROSITE" id="PS50011"/>
    </source>
</evidence>
<keyword evidence="1 3" id="KW-0853">WD repeat</keyword>
<dbReference type="InterPro" id="IPR019775">
    <property type="entry name" value="WD40_repeat_CS"/>
</dbReference>
<dbReference type="SMART" id="SM00320">
    <property type="entry name" value="WD40"/>
    <property type="match status" value="6"/>
</dbReference>
<protein>
    <recommendedName>
        <fullName evidence="5">Protein kinase domain-containing protein</fullName>
    </recommendedName>
</protein>
<dbReference type="PROSITE" id="PS00107">
    <property type="entry name" value="PROTEIN_KINASE_ATP"/>
    <property type="match status" value="1"/>
</dbReference>
<evidence type="ECO:0000256" key="2">
    <source>
        <dbReference type="ARBA" id="ARBA00022737"/>
    </source>
</evidence>
<dbReference type="InterPro" id="IPR000719">
    <property type="entry name" value="Prot_kinase_dom"/>
</dbReference>
<reference evidence="6 7" key="2">
    <citation type="submission" date="2018-06" db="EMBL/GenBank/DDBJ databases">
        <title>Metagenomic assembly of (sub)arctic Cyanobacteria and their associated microbiome from non-axenic cultures.</title>
        <authorList>
            <person name="Baurain D."/>
        </authorList>
    </citation>
    <scope>NUCLEOTIDE SEQUENCE [LARGE SCALE GENOMIC DNA]</scope>
    <source>
        <strain evidence="6">ULC129bin1</strain>
    </source>
</reference>
<feature type="repeat" description="WD" evidence="3">
    <location>
        <begin position="369"/>
        <end position="401"/>
    </location>
</feature>
<dbReference type="Pfam" id="PF00069">
    <property type="entry name" value="Pkinase"/>
    <property type="match status" value="1"/>
</dbReference>
<organism evidence="6 7">
    <name type="scientific">Leptolyngbya foveolarum</name>
    <dbReference type="NCBI Taxonomy" id="47253"/>
    <lineage>
        <taxon>Bacteria</taxon>
        <taxon>Bacillati</taxon>
        <taxon>Cyanobacteriota</taxon>
        <taxon>Cyanophyceae</taxon>
        <taxon>Leptolyngbyales</taxon>
        <taxon>Leptolyngbyaceae</taxon>
        <taxon>Leptolyngbya group</taxon>
        <taxon>Leptolyngbya</taxon>
    </lineage>
</organism>
<feature type="repeat" description="WD" evidence="3">
    <location>
        <begin position="643"/>
        <end position="681"/>
    </location>
</feature>
<feature type="repeat" description="WD" evidence="3">
    <location>
        <begin position="409"/>
        <end position="450"/>
    </location>
</feature>
<evidence type="ECO:0000256" key="4">
    <source>
        <dbReference type="PROSITE-ProRule" id="PRU10141"/>
    </source>
</evidence>
<comment type="caution">
    <text evidence="6">The sequence shown here is derived from an EMBL/GenBank/DDBJ whole genome shotgun (WGS) entry which is preliminary data.</text>
</comment>
<dbReference type="Gene3D" id="2.130.10.10">
    <property type="entry name" value="YVTN repeat-like/Quinoprotein amine dehydrogenase"/>
    <property type="match status" value="3"/>
</dbReference>
<dbReference type="PROSITE" id="PS50082">
    <property type="entry name" value="WD_REPEATS_2"/>
    <property type="match status" value="6"/>
</dbReference>
<dbReference type="PANTHER" id="PTHR44129">
    <property type="entry name" value="WD REPEAT-CONTAINING PROTEIN POP1"/>
    <property type="match status" value="1"/>
</dbReference>
<dbReference type="PROSITE" id="PS50011">
    <property type="entry name" value="PROTEIN_KINASE_DOM"/>
    <property type="match status" value="1"/>
</dbReference>
<feature type="binding site" evidence="4">
    <location>
        <position position="71"/>
    </location>
    <ligand>
        <name>ATP</name>
        <dbReference type="ChEBI" id="CHEBI:30616"/>
    </ligand>
</feature>
<dbReference type="PRINTS" id="PR00320">
    <property type="entry name" value="GPROTEINBRPT"/>
</dbReference>
<dbReference type="Proteomes" id="UP000249354">
    <property type="component" value="Unassembled WGS sequence"/>
</dbReference>
<dbReference type="CDD" id="cd00200">
    <property type="entry name" value="WD40"/>
    <property type="match status" value="1"/>
</dbReference>
<accession>A0A2W4UCE8</accession>
<sequence>MAYCLNPVCPQPQNRADANFCLSCGSSLTLAKEYQAESLLGKGGFGRTLLARIISAEEQGTEPVGTRCVIKQIYRTPAETNSVFKAEADRLKQLGKHPQIPRLLASVENSLGQFLVQEFAPGENLEALVVREGTWEEGEVRSLLNSLVAVLQYVHSFKVIHRDIKPANIVQGSDADKDSLMLVDFGAAKWIGQTVGKTVIGSAGYAAPEQSMGQATFASDIYSLGLTGLHLLTGLHPFELYSAAEDRWVWQDYLPEPVSPQMVQVLDKMVARSLQTRYATMAAVATDLAADLRVSKRSQFSGARQLLERAKDSVLPLQSVLEGGSLTNALQKLAPGSSTKSLVSAPVIIDPQPWQVHRRIAVPMGLTQSISVSPSAPIFATASSDGAIRLWDLTDGQLIHTFARRRLRGEGHSAAVTHVQFHPDGRALYSASDDGTVKEWDALEHRLMNTLPSKGWTPTALAVSADGTTLISANSDGRIVLWDIATLSVAGQLTQHQTRVNAVAISQAGDLLASAGEDGTVRLWKYASSQTPQLAKVIRLESTNSALKGFGGFPDERQGAVAIALPDPADSDQPYPYLVTAARDTVWRYELTPQSEVRDAITLYQSENAIRAIALSKNGLLAVGTEDRVLTLWQLSTGNCVAELKHDWGVSAIAFSPNSETLVTASADETLFIWRKGDSKP</sequence>